<proteinExistence type="predicted"/>
<dbReference type="RefSeq" id="WP_062278870.1">
    <property type="nucleotide sequence ID" value="NZ_DF968180.1"/>
</dbReference>
<organism evidence="1">
    <name type="scientific">Flexilinea flocculi</name>
    <dbReference type="NCBI Taxonomy" id="1678840"/>
    <lineage>
        <taxon>Bacteria</taxon>
        <taxon>Bacillati</taxon>
        <taxon>Chloroflexota</taxon>
        <taxon>Anaerolineae</taxon>
        <taxon>Anaerolineales</taxon>
        <taxon>Anaerolineaceae</taxon>
        <taxon>Flexilinea</taxon>
    </lineage>
</organism>
<protein>
    <recommendedName>
        <fullName evidence="3">Nif11 domain-containing protein</fullName>
    </recommendedName>
</protein>
<gene>
    <name evidence="1" type="ORF">ATC1_12530</name>
</gene>
<reference evidence="1" key="1">
    <citation type="journal article" date="2015" name="Genome Announc.">
        <title>Draft Genome Sequence of Anaerolineae Strain TC1, a Novel Isolate from a Methanogenic Wastewater Treatment System.</title>
        <authorList>
            <person name="Matsuura N."/>
            <person name="Tourlousse D.M."/>
            <person name="Sun L."/>
            <person name="Toyonaga M."/>
            <person name="Kuroda K."/>
            <person name="Ohashi A."/>
            <person name="Cruz R."/>
            <person name="Yamaguchi T."/>
            <person name="Sekiguchi Y."/>
        </authorList>
    </citation>
    <scope>NUCLEOTIDE SEQUENCE [LARGE SCALE GENOMIC DNA]</scope>
    <source>
        <strain evidence="1">TC1</strain>
    </source>
</reference>
<sequence>MLSKEEFMKQLSQYKNSEERMDFLVSEGYQPDQSESLSDEILEKIAGGRNDIRNPNPLDPCWFCLTYHLPCGGEACPDY</sequence>
<dbReference type="EMBL" id="DF968180">
    <property type="protein sequence ID" value="GAP39990.1"/>
    <property type="molecule type" value="Genomic_DNA"/>
</dbReference>
<evidence type="ECO:0000313" key="2">
    <source>
        <dbReference type="Proteomes" id="UP000053370"/>
    </source>
</evidence>
<name>A0A0K8PCW8_9CHLR</name>
<dbReference type="Proteomes" id="UP000053370">
    <property type="component" value="Unassembled WGS sequence"/>
</dbReference>
<dbReference type="AlphaFoldDB" id="A0A0K8PCW8"/>
<evidence type="ECO:0000313" key="1">
    <source>
        <dbReference type="EMBL" id="GAP39990.1"/>
    </source>
</evidence>
<accession>A0A0K8PCW8</accession>
<keyword evidence="2" id="KW-1185">Reference proteome</keyword>
<evidence type="ECO:0008006" key="3">
    <source>
        <dbReference type="Google" id="ProtNLM"/>
    </source>
</evidence>